<name>A0ABQ7LSZ1_BRACM</name>
<evidence type="ECO:0000256" key="1">
    <source>
        <dbReference type="SAM" id="MobiDB-lite"/>
    </source>
</evidence>
<evidence type="ECO:0000313" key="2">
    <source>
        <dbReference type="EMBL" id="KAG5389105.1"/>
    </source>
</evidence>
<feature type="region of interest" description="Disordered" evidence="1">
    <location>
        <begin position="144"/>
        <end position="164"/>
    </location>
</feature>
<evidence type="ECO:0000313" key="3">
    <source>
        <dbReference type="Proteomes" id="UP000823674"/>
    </source>
</evidence>
<dbReference type="EMBL" id="JADBGQ010000007">
    <property type="protein sequence ID" value="KAG5389105.1"/>
    <property type="molecule type" value="Genomic_DNA"/>
</dbReference>
<sequence>MCLPISYPEDRKDVGELEKLLRSDLPDAKRMYRRCTQEKRPSLSQEWPVARGMDQGVGAVVLLVQETHKEGHHLSHGETGGPKTLELKENGDPVGLSADVGIVVLLEDSELVGLSADVGIVVLPVSKLIEAHIQACPYTQPSLRRGISKKQEERGETSSGHKKKLKGDLTVKQLAPIQVVHCLTPDQKWSLQVVDSLLHYSVPTGSKKLSSKCIKISLSLTEDDDDDPVMS</sequence>
<comment type="caution">
    <text evidence="2">The sequence shown here is derived from an EMBL/GenBank/DDBJ whole genome shotgun (WGS) entry which is preliminary data.</text>
</comment>
<proteinExistence type="predicted"/>
<dbReference type="Proteomes" id="UP000823674">
    <property type="component" value="Chromosome A08"/>
</dbReference>
<reference evidence="2 3" key="1">
    <citation type="submission" date="2021-03" db="EMBL/GenBank/DDBJ databases">
        <authorList>
            <person name="King G.J."/>
            <person name="Bancroft I."/>
            <person name="Baten A."/>
            <person name="Bloomfield J."/>
            <person name="Borpatragohain P."/>
            <person name="He Z."/>
            <person name="Irish N."/>
            <person name="Irwin J."/>
            <person name="Liu K."/>
            <person name="Mauleon R.P."/>
            <person name="Moore J."/>
            <person name="Morris R."/>
            <person name="Ostergaard L."/>
            <person name="Wang B."/>
            <person name="Wells R."/>
        </authorList>
    </citation>
    <scope>NUCLEOTIDE SEQUENCE [LARGE SCALE GENOMIC DNA]</scope>
    <source>
        <strain evidence="2">R-o-18</strain>
        <tissue evidence="2">Leaf</tissue>
    </source>
</reference>
<accession>A0ABQ7LSZ1</accession>
<gene>
    <name evidence="2" type="primary">A08g506500.1_BraROA</name>
    <name evidence="2" type="ORF">IGI04_030646</name>
</gene>
<keyword evidence="3" id="KW-1185">Reference proteome</keyword>
<protein>
    <submittedName>
        <fullName evidence="2">Uncharacterized protein</fullName>
    </submittedName>
</protein>
<organism evidence="2 3">
    <name type="scientific">Brassica rapa subsp. trilocularis</name>
    <dbReference type="NCBI Taxonomy" id="1813537"/>
    <lineage>
        <taxon>Eukaryota</taxon>
        <taxon>Viridiplantae</taxon>
        <taxon>Streptophyta</taxon>
        <taxon>Embryophyta</taxon>
        <taxon>Tracheophyta</taxon>
        <taxon>Spermatophyta</taxon>
        <taxon>Magnoliopsida</taxon>
        <taxon>eudicotyledons</taxon>
        <taxon>Gunneridae</taxon>
        <taxon>Pentapetalae</taxon>
        <taxon>rosids</taxon>
        <taxon>malvids</taxon>
        <taxon>Brassicales</taxon>
        <taxon>Brassicaceae</taxon>
        <taxon>Brassiceae</taxon>
        <taxon>Brassica</taxon>
    </lineage>
</organism>